<comment type="caution">
    <text evidence="4">The sequence shown here is derived from an EMBL/GenBank/DDBJ whole genome shotgun (WGS) entry which is preliminary data.</text>
</comment>
<dbReference type="Pfam" id="PF13624">
    <property type="entry name" value="SurA_N_3"/>
    <property type="match status" value="1"/>
</dbReference>
<feature type="signal peptide" evidence="3">
    <location>
        <begin position="1"/>
        <end position="21"/>
    </location>
</feature>
<sequence>MKKFLTAILFVMLTAFLAACGGDSEGENNSEETNQEEQNGEENNQENNKEGNEDTTATKDIEDDQVVAKVNGTELLGADLKSSVSFFEQRYQQMGQDPSKMADQIQKQALDNLISIELVKQAAKEQGIKPSEDKIQEEYKKQIDQVKEATDLESEEEILKENDTSEKEVKENIRQNLITTKYLEQNVEEPKVTDKDLQKAYDSYKKAMEQQGQKVDKSLEDMKDQLKQQVKNQKSSEKEMEHLKQLREKAEVEILI</sequence>
<dbReference type="Gene3D" id="1.10.4030.10">
    <property type="entry name" value="Porin chaperone SurA, peptide-binding domain"/>
    <property type="match status" value="1"/>
</dbReference>
<feature type="compositionally biased region" description="Acidic residues" evidence="2">
    <location>
        <begin position="24"/>
        <end position="44"/>
    </location>
</feature>
<feature type="chain" id="PRO_5047148584" evidence="3">
    <location>
        <begin position="22"/>
        <end position="256"/>
    </location>
</feature>
<protein>
    <submittedName>
        <fullName evidence="4">SurA N-terminal domain-containing protein</fullName>
    </submittedName>
</protein>
<dbReference type="PANTHER" id="PTHR47245:SF2">
    <property type="entry name" value="PEPTIDYL-PROLYL CIS-TRANS ISOMERASE HP_0175-RELATED"/>
    <property type="match status" value="1"/>
</dbReference>
<evidence type="ECO:0000256" key="3">
    <source>
        <dbReference type="SAM" id="SignalP"/>
    </source>
</evidence>
<reference evidence="5" key="1">
    <citation type="journal article" date="2019" name="Int. J. Syst. Evol. Microbiol.">
        <title>The Global Catalogue of Microorganisms (GCM) 10K type strain sequencing project: providing services to taxonomists for standard genome sequencing and annotation.</title>
        <authorList>
            <consortium name="The Broad Institute Genomics Platform"/>
            <consortium name="The Broad Institute Genome Sequencing Center for Infectious Disease"/>
            <person name="Wu L."/>
            <person name="Ma J."/>
        </authorList>
    </citation>
    <scope>NUCLEOTIDE SEQUENCE [LARGE SCALE GENOMIC DNA]</scope>
    <source>
        <strain evidence="5">TISTR 1571</strain>
    </source>
</reference>
<dbReference type="Proteomes" id="UP001597452">
    <property type="component" value="Unassembled WGS sequence"/>
</dbReference>
<organism evidence="4 5">
    <name type="scientific">Piscibacillus salipiscarius</name>
    <dbReference type="NCBI Taxonomy" id="299480"/>
    <lineage>
        <taxon>Bacteria</taxon>
        <taxon>Bacillati</taxon>
        <taxon>Bacillota</taxon>
        <taxon>Bacilli</taxon>
        <taxon>Bacillales</taxon>
        <taxon>Bacillaceae</taxon>
        <taxon>Piscibacillus</taxon>
    </lineage>
</organism>
<dbReference type="PANTHER" id="PTHR47245">
    <property type="entry name" value="PEPTIDYLPROLYL ISOMERASE"/>
    <property type="match status" value="1"/>
</dbReference>
<evidence type="ECO:0000313" key="5">
    <source>
        <dbReference type="Proteomes" id="UP001597452"/>
    </source>
</evidence>
<feature type="region of interest" description="Disordered" evidence="2">
    <location>
        <begin position="147"/>
        <end position="171"/>
    </location>
</feature>
<evidence type="ECO:0000256" key="1">
    <source>
        <dbReference type="SAM" id="Coils"/>
    </source>
</evidence>
<dbReference type="InterPro" id="IPR050245">
    <property type="entry name" value="PrsA_foldase"/>
</dbReference>
<gene>
    <name evidence="4" type="ORF">ACFSW4_03810</name>
</gene>
<dbReference type="RefSeq" id="WP_377327548.1">
    <property type="nucleotide sequence ID" value="NZ_JBHUMZ010000011.1"/>
</dbReference>
<dbReference type="PROSITE" id="PS51257">
    <property type="entry name" value="PROKAR_LIPOPROTEIN"/>
    <property type="match status" value="1"/>
</dbReference>
<keyword evidence="3" id="KW-0732">Signal</keyword>
<proteinExistence type="predicted"/>
<feature type="region of interest" description="Disordered" evidence="2">
    <location>
        <begin position="23"/>
        <end position="65"/>
    </location>
</feature>
<keyword evidence="5" id="KW-1185">Reference proteome</keyword>
<evidence type="ECO:0000256" key="2">
    <source>
        <dbReference type="SAM" id="MobiDB-lite"/>
    </source>
</evidence>
<feature type="compositionally biased region" description="Basic and acidic residues" evidence="2">
    <location>
        <begin position="47"/>
        <end position="60"/>
    </location>
</feature>
<feature type="compositionally biased region" description="Basic and acidic residues" evidence="2">
    <location>
        <begin position="157"/>
        <end position="171"/>
    </location>
</feature>
<evidence type="ECO:0000313" key="4">
    <source>
        <dbReference type="EMBL" id="MFD2638005.1"/>
    </source>
</evidence>
<feature type="coiled-coil region" evidence="1">
    <location>
        <begin position="205"/>
        <end position="253"/>
    </location>
</feature>
<dbReference type="EMBL" id="JBHUMZ010000011">
    <property type="protein sequence ID" value="MFD2638005.1"/>
    <property type="molecule type" value="Genomic_DNA"/>
</dbReference>
<accession>A0ABW5Q855</accession>
<name>A0ABW5Q855_9BACI</name>
<dbReference type="SUPFAM" id="SSF109998">
    <property type="entry name" value="Triger factor/SurA peptide-binding domain-like"/>
    <property type="match status" value="1"/>
</dbReference>
<dbReference type="InterPro" id="IPR027304">
    <property type="entry name" value="Trigger_fact/SurA_dom_sf"/>
</dbReference>
<keyword evidence="1" id="KW-0175">Coiled coil</keyword>